<dbReference type="InterPro" id="IPR000014">
    <property type="entry name" value="PAS"/>
</dbReference>
<evidence type="ECO:0000256" key="13">
    <source>
        <dbReference type="ARBA" id="ARBA00056274"/>
    </source>
</evidence>
<dbReference type="EC" id="3.1.3.16" evidence="1"/>
<dbReference type="GO" id="GO:0046872">
    <property type="term" value="F:metal ion binding"/>
    <property type="evidence" value="ECO:0007669"/>
    <property type="project" value="UniProtKB-KW"/>
</dbReference>
<evidence type="ECO:0000256" key="2">
    <source>
        <dbReference type="ARBA" id="ARBA00022553"/>
    </source>
</evidence>
<gene>
    <name evidence="17" type="ORF">EV190_12520</name>
</gene>
<evidence type="ECO:0000256" key="6">
    <source>
        <dbReference type="ARBA" id="ARBA00022777"/>
    </source>
</evidence>
<keyword evidence="6" id="KW-0418">Kinase</keyword>
<dbReference type="SUPFAM" id="SSF55781">
    <property type="entry name" value="GAF domain-like"/>
    <property type="match status" value="2"/>
</dbReference>
<keyword evidence="8" id="KW-0067">ATP-binding</keyword>
<keyword evidence="3" id="KW-0808">Transferase</keyword>
<dbReference type="SUPFAM" id="SSF55785">
    <property type="entry name" value="PYP-like sensor domain (PAS domain)"/>
    <property type="match status" value="1"/>
</dbReference>
<keyword evidence="9" id="KW-0460">Magnesium</keyword>
<accession>A0A4R6ULR5</accession>
<dbReference type="GO" id="GO:0005524">
    <property type="term" value="F:ATP binding"/>
    <property type="evidence" value="ECO:0007669"/>
    <property type="project" value="UniProtKB-KW"/>
</dbReference>
<proteinExistence type="predicted"/>
<dbReference type="SMART" id="SM00091">
    <property type="entry name" value="PAS"/>
    <property type="match status" value="1"/>
</dbReference>
<dbReference type="PANTHER" id="PTHR43156:SF2">
    <property type="entry name" value="STAGE II SPORULATION PROTEIN E"/>
    <property type="match status" value="1"/>
</dbReference>
<reference evidence="17 18" key="1">
    <citation type="submission" date="2019-03" db="EMBL/GenBank/DDBJ databases">
        <title>Genomic Encyclopedia of Type Strains, Phase IV (KMG-IV): sequencing the most valuable type-strain genomes for metagenomic binning, comparative biology and taxonomic classification.</title>
        <authorList>
            <person name="Goeker M."/>
        </authorList>
    </citation>
    <scope>NUCLEOTIDE SEQUENCE [LARGE SCALE GENOMIC DNA]</scope>
    <source>
        <strain evidence="17 18">DSM 46770</strain>
    </source>
</reference>
<dbReference type="AlphaFoldDB" id="A0A4R6ULR5"/>
<evidence type="ECO:0000256" key="8">
    <source>
        <dbReference type="ARBA" id="ARBA00022840"/>
    </source>
</evidence>
<dbReference type="InterPro" id="IPR029016">
    <property type="entry name" value="GAF-like_dom_sf"/>
</dbReference>
<dbReference type="Pfam" id="PF13185">
    <property type="entry name" value="GAF_2"/>
    <property type="match status" value="1"/>
</dbReference>
<organism evidence="17 18">
    <name type="scientific">Actinorugispora endophytica</name>
    <dbReference type="NCBI Taxonomy" id="1605990"/>
    <lineage>
        <taxon>Bacteria</taxon>
        <taxon>Bacillati</taxon>
        <taxon>Actinomycetota</taxon>
        <taxon>Actinomycetes</taxon>
        <taxon>Streptosporangiales</taxon>
        <taxon>Nocardiopsidaceae</taxon>
        <taxon>Actinorugispora</taxon>
    </lineage>
</organism>
<dbReference type="InterPro" id="IPR001932">
    <property type="entry name" value="PPM-type_phosphatase-like_dom"/>
</dbReference>
<dbReference type="GO" id="GO:0016301">
    <property type="term" value="F:kinase activity"/>
    <property type="evidence" value="ECO:0007669"/>
    <property type="project" value="UniProtKB-KW"/>
</dbReference>
<dbReference type="SMART" id="SM00331">
    <property type="entry name" value="PP2C_SIG"/>
    <property type="match status" value="1"/>
</dbReference>
<dbReference type="InterPro" id="IPR052016">
    <property type="entry name" value="Bact_Sigma-Reg"/>
</dbReference>
<evidence type="ECO:0000256" key="15">
    <source>
        <dbReference type="ARBA" id="ARBA00081350"/>
    </source>
</evidence>
<dbReference type="Pfam" id="PF08448">
    <property type="entry name" value="PAS_4"/>
    <property type="match status" value="1"/>
</dbReference>
<evidence type="ECO:0000256" key="14">
    <source>
        <dbReference type="ARBA" id="ARBA00075117"/>
    </source>
</evidence>
<dbReference type="EMBL" id="SNYN01000025">
    <property type="protein sequence ID" value="TDQ46333.1"/>
    <property type="molecule type" value="Genomic_DNA"/>
</dbReference>
<dbReference type="InterPro" id="IPR013656">
    <property type="entry name" value="PAS_4"/>
</dbReference>
<sequence length="718" mass="76455">MTPVREPWTPSDDPALPSGGTEILAQSLRETLEGLGVFAGGIYLVSPDEPTLVLTMLAGWPRDFVKPWERMSLSYPGPVSDTLRNDSPTWVRDSKEWVRRYPHTAVAMPYEFAIAAFPVSDDTTDYGVLFALWPGAQPEKLSPHDHDHLQKCADLLARRLGAAPEPVRPGPGPLFLRPAFDGSAEAFAARLPEGLCALDLQGHLTVVNPAGAELLGESAERLVGTHPWRVLPWLNDPAYEDQYRAAVISQKPTSFVALRPPDQWLSFRLHPDPTGITVRIAPARPAHDGPAAPADDAGTDALPVEPVRLGAIYHVVQLAATLTAAVGVRDVVDLVADQIMPAFGGQALALLTAEDGRLRVAGSRGYPPHAVRALDRTPLTAQTPGIKTLLAGVPSFFESAGELYEAYPLTGSSSGSVLRGTMSAWAFLPLIASGKPVGVCVLAFEQPHVFTPEDRNVLTSLGGLIAQALERARLYDSTNELARGLQSALLPHALPRVPGLNAAARYLPGTKGMDIGGDFYDLIPLGEGAIAAVIGDVQGHNVTAAALMGQARTAVRAYAATSDGDPGQVLERVNRLLTELDTGLFASCVYLHLDLAGGEARIARAGHPQPLLRHPDGRTEVLDIPGGLVLGVEADARYPHVRIPLPPDSVLALYTDGLIEKPGIDLDDALAELAERLALFGDQSLEGLADILARPARLAGHRADDVAVLLLRPTAARP</sequence>
<evidence type="ECO:0000259" key="16">
    <source>
        <dbReference type="PROSITE" id="PS50112"/>
    </source>
</evidence>
<dbReference type="Gene3D" id="3.30.450.20">
    <property type="entry name" value="PAS domain"/>
    <property type="match status" value="1"/>
</dbReference>
<name>A0A4R6ULR5_9ACTN</name>
<dbReference type="PANTHER" id="PTHR43156">
    <property type="entry name" value="STAGE II SPORULATION PROTEIN E-RELATED"/>
    <property type="match status" value="1"/>
</dbReference>
<evidence type="ECO:0000256" key="4">
    <source>
        <dbReference type="ARBA" id="ARBA00022723"/>
    </source>
</evidence>
<protein>
    <recommendedName>
        <fullName evidence="1">protein-serine/threonine phosphatase</fullName>
        <ecNumber evidence="1">3.1.3.16</ecNumber>
    </recommendedName>
    <alternativeName>
        <fullName evidence="15">Protein-serine/threonine phosphatase</fullName>
    </alternativeName>
    <alternativeName>
        <fullName evidence="14">Serine/threonine-protein kinase</fullName>
    </alternativeName>
</protein>
<evidence type="ECO:0000256" key="9">
    <source>
        <dbReference type="ARBA" id="ARBA00022842"/>
    </source>
</evidence>
<dbReference type="Gene3D" id="3.60.40.10">
    <property type="entry name" value="PPM-type phosphatase domain"/>
    <property type="match status" value="1"/>
</dbReference>
<evidence type="ECO:0000256" key="11">
    <source>
        <dbReference type="ARBA" id="ARBA00023211"/>
    </source>
</evidence>
<evidence type="ECO:0000256" key="1">
    <source>
        <dbReference type="ARBA" id="ARBA00013081"/>
    </source>
</evidence>
<dbReference type="InterPro" id="IPR003018">
    <property type="entry name" value="GAF"/>
</dbReference>
<comment type="caution">
    <text evidence="17">The sequence shown here is derived from an EMBL/GenBank/DDBJ whole genome shotgun (WGS) entry which is preliminary data.</text>
</comment>
<evidence type="ECO:0000313" key="18">
    <source>
        <dbReference type="Proteomes" id="UP000295281"/>
    </source>
</evidence>
<dbReference type="Gene3D" id="3.30.450.40">
    <property type="match status" value="2"/>
</dbReference>
<keyword evidence="18" id="KW-1185">Reference proteome</keyword>
<keyword evidence="7" id="KW-0378">Hydrolase</keyword>
<dbReference type="InterPro" id="IPR035965">
    <property type="entry name" value="PAS-like_dom_sf"/>
</dbReference>
<dbReference type="CDD" id="cd00130">
    <property type="entry name" value="PAS"/>
    <property type="match status" value="1"/>
</dbReference>
<evidence type="ECO:0000313" key="17">
    <source>
        <dbReference type="EMBL" id="TDQ46333.1"/>
    </source>
</evidence>
<dbReference type="InterPro" id="IPR036457">
    <property type="entry name" value="PPM-type-like_dom_sf"/>
</dbReference>
<dbReference type="FunFam" id="3.60.40.10:FF:000005">
    <property type="entry name" value="Serine/threonine protein phosphatase"/>
    <property type="match status" value="1"/>
</dbReference>
<keyword evidence="11" id="KW-0464">Manganese</keyword>
<dbReference type="SMART" id="SM00065">
    <property type="entry name" value="GAF"/>
    <property type="match status" value="1"/>
</dbReference>
<dbReference type="SUPFAM" id="SSF81606">
    <property type="entry name" value="PP2C-like"/>
    <property type="match status" value="1"/>
</dbReference>
<keyword evidence="2" id="KW-0597">Phosphoprotein</keyword>
<evidence type="ECO:0000256" key="10">
    <source>
        <dbReference type="ARBA" id="ARBA00022912"/>
    </source>
</evidence>
<keyword evidence="4" id="KW-0479">Metal-binding</keyword>
<dbReference type="Proteomes" id="UP000295281">
    <property type="component" value="Unassembled WGS sequence"/>
</dbReference>
<comment type="function">
    <text evidence="13">Primarily acts as an independent SigF regulator that is sensitive to the osmosensory signal, mediating the cross talk of PknD with the SigF regulon. Possesses both phosphatase and kinase activities. The kinase domain functions as a classic anti-sigma factor-like kinase to phosphorylate the anti-anti-sigma factor domain at the canonical regulatory site, and the phosphatase domain antagonizes this activity.</text>
</comment>
<dbReference type="Pfam" id="PF07228">
    <property type="entry name" value="SpoIIE"/>
    <property type="match status" value="1"/>
</dbReference>
<keyword evidence="5" id="KW-0547">Nucleotide-binding</keyword>
<evidence type="ECO:0000256" key="3">
    <source>
        <dbReference type="ARBA" id="ARBA00022679"/>
    </source>
</evidence>
<comment type="catalytic activity">
    <reaction evidence="12">
        <text>O-phospho-L-seryl-[protein] + H2O = L-seryl-[protein] + phosphate</text>
        <dbReference type="Rhea" id="RHEA:20629"/>
        <dbReference type="Rhea" id="RHEA-COMP:9863"/>
        <dbReference type="Rhea" id="RHEA-COMP:11604"/>
        <dbReference type="ChEBI" id="CHEBI:15377"/>
        <dbReference type="ChEBI" id="CHEBI:29999"/>
        <dbReference type="ChEBI" id="CHEBI:43474"/>
        <dbReference type="ChEBI" id="CHEBI:83421"/>
        <dbReference type="EC" id="3.1.3.16"/>
    </reaction>
</comment>
<evidence type="ECO:0000256" key="12">
    <source>
        <dbReference type="ARBA" id="ARBA00047761"/>
    </source>
</evidence>
<keyword evidence="10" id="KW-0904">Protein phosphatase</keyword>
<dbReference type="GO" id="GO:0004722">
    <property type="term" value="F:protein serine/threonine phosphatase activity"/>
    <property type="evidence" value="ECO:0007669"/>
    <property type="project" value="UniProtKB-EC"/>
</dbReference>
<evidence type="ECO:0000256" key="7">
    <source>
        <dbReference type="ARBA" id="ARBA00022801"/>
    </source>
</evidence>
<evidence type="ECO:0000256" key="5">
    <source>
        <dbReference type="ARBA" id="ARBA00022741"/>
    </source>
</evidence>
<dbReference type="PROSITE" id="PS50112">
    <property type="entry name" value="PAS"/>
    <property type="match status" value="1"/>
</dbReference>
<feature type="domain" description="PAS" evidence="16">
    <location>
        <begin position="191"/>
        <end position="224"/>
    </location>
</feature>